<dbReference type="SMART" id="SM00369">
    <property type="entry name" value="LRR_TYP"/>
    <property type="match status" value="6"/>
</dbReference>
<dbReference type="Pfam" id="PF23598">
    <property type="entry name" value="LRR_14"/>
    <property type="match status" value="1"/>
</dbReference>
<keyword evidence="3" id="KW-1003">Cell membrane</keyword>
<dbReference type="FunFam" id="3.80.10.10:FF:000095">
    <property type="entry name" value="LRR receptor-like serine/threonine-protein kinase GSO1"/>
    <property type="match status" value="1"/>
</dbReference>
<dbReference type="InterPro" id="IPR013210">
    <property type="entry name" value="LRR_N_plant-typ"/>
</dbReference>
<evidence type="ECO:0000256" key="1">
    <source>
        <dbReference type="ARBA" id="ARBA00004251"/>
    </source>
</evidence>
<dbReference type="Gene3D" id="3.80.10.10">
    <property type="entry name" value="Ribonuclease Inhibitor"/>
    <property type="match status" value="2"/>
</dbReference>
<dbReference type="AlphaFoldDB" id="A0AA88DH99"/>
<evidence type="ECO:0000313" key="16">
    <source>
        <dbReference type="Proteomes" id="UP001187192"/>
    </source>
</evidence>
<sequence length="672" mass="75787">MWLWLLWWSSLLSCHEDERSALLQFKRSFVVDKSTCRYEGDYPKTSYWDSKEGSSNCCSWDGVECDLEIGHVIGLDLSGGCIYGSIHSSSTLFHLIHLRKLNLAFNHFNRSSIPTSIGQLSEMVYLNLSSSFFFGQVPSEIFRLSKLSSLDLSLNYDNFTRERFLKLKSPNLRGLVRNFSCLEILRISYVDVPSEMPDLLANFSSLTDLRLGYTGLYGSIPSSLSKLSQLTRLDLYYNHLSGHIPSSLQNLTQLIGLRIYGNQISGPIPSWCGNLTKLNVLAFADNIFYGPISQSLFKLNNLEKLYLNRNHLDGTVEFNMFLNMTRLAQLSLSFNKLSIFFGARNMNTTTLPKFKILGLSSCNIWKLPRSLATCMMLEFIDFSNNKLADVFPTWLGTLPGLKVLFLQKNGFHGSIRRTKNTLEFPYLHIIDISYNSFTGALPSEYLFIWNGVKASEMSNSTYMHAREPFTGSHHDVFLYHYNYTANLIIKSVRTYYEKIRDELAVIDLSCNRFSGMIPEFNGNLVALRSLNLSNNMLTGRIPLSVGNLSQLESLDLSQNMLSGEIPQQLRQLNFLQSFNVSHNNLTGPIPQGNQLHTFDPTSFEGNPGLCGDPLPKKCGDSESFLPPTSADEEDDDSGSLIKLDWKFVLAGAISGFVVGVALGDMVIYQRHV</sequence>
<evidence type="ECO:0000259" key="13">
    <source>
        <dbReference type="Pfam" id="PF08263"/>
    </source>
</evidence>
<dbReference type="PANTHER" id="PTHR48061">
    <property type="entry name" value="LEUCINE-RICH REPEAT RECEPTOR PROTEIN KINASE EMS1-LIKE-RELATED"/>
    <property type="match status" value="1"/>
</dbReference>
<evidence type="ECO:0000256" key="3">
    <source>
        <dbReference type="ARBA" id="ARBA00022475"/>
    </source>
</evidence>
<comment type="similarity">
    <text evidence="2">Belongs to the RLP family.</text>
</comment>
<evidence type="ECO:0000313" key="15">
    <source>
        <dbReference type="EMBL" id="GMN56397.1"/>
    </source>
</evidence>
<evidence type="ECO:0000256" key="11">
    <source>
        <dbReference type="ARBA" id="ARBA00023180"/>
    </source>
</evidence>
<dbReference type="InterPro" id="IPR032675">
    <property type="entry name" value="LRR_dom_sf"/>
</dbReference>
<keyword evidence="7" id="KW-0677">Repeat</keyword>
<keyword evidence="6" id="KW-0732">Signal</keyword>
<keyword evidence="8 12" id="KW-1133">Transmembrane helix</keyword>
<evidence type="ECO:0000256" key="4">
    <source>
        <dbReference type="ARBA" id="ARBA00022614"/>
    </source>
</evidence>
<evidence type="ECO:0000256" key="12">
    <source>
        <dbReference type="SAM" id="Phobius"/>
    </source>
</evidence>
<gene>
    <name evidence="15" type="ORF">TIFTF001_025511</name>
</gene>
<keyword evidence="10" id="KW-0675">Receptor</keyword>
<dbReference type="PRINTS" id="PR00019">
    <property type="entry name" value="LEURICHRPT"/>
</dbReference>
<dbReference type="PANTHER" id="PTHR48061:SF12">
    <property type="entry name" value="DISEASE RESISTANCE LIKE PROTEIN"/>
    <property type="match status" value="1"/>
</dbReference>
<evidence type="ECO:0000256" key="2">
    <source>
        <dbReference type="ARBA" id="ARBA00009592"/>
    </source>
</evidence>
<dbReference type="InterPro" id="IPR003591">
    <property type="entry name" value="Leu-rich_rpt_typical-subtyp"/>
</dbReference>
<keyword evidence="16" id="KW-1185">Reference proteome</keyword>
<evidence type="ECO:0000256" key="10">
    <source>
        <dbReference type="ARBA" id="ARBA00023170"/>
    </source>
</evidence>
<protein>
    <recommendedName>
        <fullName evidence="17">Leucine-rich repeat-containing N-terminal plant-type domain-containing protein</fullName>
    </recommendedName>
</protein>
<dbReference type="SUPFAM" id="SSF52047">
    <property type="entry name" value="RNI-like"/>
    <property type="match status" value="1"/>
</dbReference>
<comment type="subcellular location">
    <subcellularLocation>
        <location evidence="1">Cell membrane</location>
        <topology evidence="1">Single-pass type I membrane protein</topology>
    </subcellularLocation>
</comment>
<comment type="caution">
    <text evidence="15">The sequence shown here is derived from an EMBL/GenBank/DDBJ whole genome shotgun (WGS) entry which is preliminary data.</text>
</comment>
<dbReference type="Pfam" id="PF00560">
    <property type="entry name" value="LRR_1"/>
    <property type="match status" value="4"/>
</dbReference>
<keyword evidence="4" id="KW-0433">Leucine-rich repeat</keyword>
<evidence type="ECO:0000259" key="14">
    <source>
        <dbReference type="Pfam" id="PF23598"/>
    </source>
</evidence>
<organism evidence="15 16">
    <name type="scientific">Ficus carica</name>
    <name type="common">Common fig</name>
    <dbReference type="NCBI Taxonomy" id="3494"/>
    <lineage>
        <taxon>Eukaryota</taxon>
        <taxon>Viridiplantae</taxon>
        <taxon>Streptophyta</taxon>
        <taxon>Embryophyta</taxon>
        <taxon>Tracheophyta</taxon>
        <taxon>Spermatophyta</taxon>
        <taxon>Magnoliopsida</taxon>
        <taxon>eudicotyledons</taxon>
        <taxon>Gunneridae</taxon>
        <taxon>Pentapetalae</taxon>
        <taxon>rosids</taxon>
        <taxon>fabids</taxon>
        <taxon>Rosales</taxon>
        <taxon>Moraceae</taxon>
        <taxon>Ficeae</taxon>
        <taxon>Ficus</taxon>
    </lineage>
</organism>
<evidence type="ECO:0000256" key="6">
    <source>
        <dbReference type="ARBA" id="ARBA00022729"/>
    </source>
</evidence>
<proteinExistence type="inferred from homology"/>
<evidence type="ECO:0000256" key="5">
    <source>
        <dbReference type="ARBA" id="ARBA00022692"/>
    </source>
</evidence>
<dbReference type="InterPro" id="IPR001611">
    <property type="entry name" value="Leu-rich_rpt"/>
</dbReference>
<evidence type="ECO:0000256" key="9">
    <source>
        <dbReference type="ARBA" id="ARBA00023136"/>
    </source>
</evidence>
<reference evidence="15" key="1">
    <citation type="submission" date="2023-07" db="EMBL/GenBank/DDBJ databases">
        <title>draft genome sequence of fig (Ficus carica).</title>
        <authorList>
            <person name="Takahashi T."/>
            <person name="Nishimura K."/>
        </authorList>
    </citation>
    <scope>NUCLEOTIDE SEQUENCE</scope>
</reference>
<dbReference type="Proteomes" id="UP001187192">
    <property type="component" value="Unassembled WGS sequence"/>
</dbReference>
<dbReference type="EMBL" id="BTGU01000063">
    <property type="protein sequence ID" value="GMN56397.1"/>
    <property type="molecule type" value="Genomic_DNA"/>
</dbReference>
<feature type="domain" description="Disease resistance R13L4/SHOC-2-like LRR" evidence="14">
    <location>
        <begin position="177"/>
        <end position="433"/>
    </location>
</feature>
<accession>A0AA88DH99</accession>
<name>A0AA88DH99_FICCA</name>
<dbReference type="InterPro" id="IPR046956">
    <property type="entry name" value="RLP23-like"/>
</dbReference>
<dbReference type="GO" id="GO:0005886">
    <property type="term" value="C:plasma membrane"/>
    <property type="evidence" value="ECO:0007669"/>
    <property type="project" value="UniProtKB-SubCell"/>
</dbReference>
<keyword evidence="11" id="KW-0325">Glycoprotein</keyword>
<keyword evidence="9 12" id="KW-0472">Membrane</keyword>
<dbReference type="Pfam" id="PF08263">
    <property type="entry name" value="LRRNT_2"/>
    <property type="match status" value="1"/>
</dbReference>
<dbReference type="FunFam" id="3.80.10.10:FF:000111">
    <property type="entry name" value="LRR receptor-like serine/threonine-protein kinase ERECTA"/>
    <property type="match status" value="1"/>
</dbReference>
<feature type="domain" description="Leucine-rich repeat-containing N-terminal plant-type" evidence="13">
    <location>
        <begin position="15"/>
        <end position="66"/>
    </location>
</feature>
<feature type="transmembrane region" description="Helical" evidence="12">
    <location>
        <begin position="647"/>
        <end position="668"/>
    </location>
</feature>
<evidence type="ECO:0000256" key="7">
    <source>
        <dbReference type="ARBA" id="ARBA00022737"/>
    </source>
</evidence>
<dbReference type="InterPro" id="IPR055414">
    <property type="entry name" value="LRR_R13L4/SHOC2-like"/>
</dbReference>
<keyword evidence="5 12" id="KW-0812">Transmembrane</keyword>
<evidence type="ECO:0000256" key="8">
    <source>
        <dbReference type="ARBA" id="ARBA00022989"/>
    </source>
</evidence>
<evidence type="ECO:0008006" key="17">
    <source>
        <dbReference type="Google" id="ProtNLM"/>
    </source>
</evidence>
<dbReference type="SUPFAM" id="SSF52058">
    <property type="entry name" value="L domain-like"/>
    <property type="match status" value="1"/>
</dbReference>